<sequence>MQQRVDLILGEQVLHGHVRVLLQYEVSEEQLFNHSL</sequence>
<feature type="non-terminal residue" evidence="1">
    <location>
        <position position="36"/>
    </location>
</feature>
<dbReference type="HOGENOM" id="CLU_3361559_0_0_6"/>
<dbReference type="AlphaFoldDB" id="F3CFR0"/>
<comment type="caution">
    <text evidence="1">The sequence shown here is derived from an EMBL/GenBank/DDBJ whole genome shotgun (WGS) entry which is preliminary data.</text>
</comment>
<name>F3CFR0_PSESG</name>
<proteinExistence type="predicted"/>
<dbReference type="EMBL" id="ADWY01002366">
    <property type="protein sequence ID" value="EGH18102.1"/>
    <property type="molecule type" value="Genomic_DNA"/>
</dbReference>
<evidence type="ECO:0000313" key="2">
    <source>
        <dbReference type="Proteomes" id="UP000005466"/>
    </source>
</evidence>
<reference evidence="1 2" key="1">
    <citation type="journal article" date="2011" name="PLoS Pathog.">
        <title>Dynamic evolution of pathogenicity revealed by sequencing and comparative genomics of 19 Pseudomonas syringae isolates.</title>
        <authorList>
            <person name="Baltrus D.A."/>
            <person name="Nishimura M.T."/>
            <person name="Romanchuk A."/>
            <person name="Chang J.H."/>
            <person name="Mukhtar M.S."/>
            <person name="Cherkis K."/>
            <person name="Roach J."/>
            <person name="Grant S.R."/>
            <person name="Jones C.D."/>
            <person name="Dangl J.L."/>
        </authorList>
    </citation>
    <scope>NUCLEOTIDE SEQUENCE [LARGE SCALE GENOMIC DNA]</scope>
    <source>
        <strain evidence="2">race 4</strain>
    </source>
</reference>
<dbReference type="Proteomes" id="UP000005466">
    <property type="component" value="Unassembled WGS sequence"/>
</dbReference>
<protein>
    <submittedName>
        <fullName evidence="1">Uncharacterized protein</fullName>
    </submittedName>
</protein>
<accession>F3CFR0</accession>
<gene>
    <name evidence="1" type="ORF">Pgy4_34651</name>
</gene>
<evidence type="ECO:0000313" key="1">
    <source>
        <dbReference type="EMBL" id="EGH18102.1"/>
    </source>
</evidence>
<organism evidence="1 2">
    <name type="scientific">Pseudomonas savastanoi pv. glycinea str. race 4</name>
    <dbReference type="NCBI Taxonomy" id="875330"/>
    <lineage>
        <taxon>Bacteria</taxon>
        <taxon>Pseudomonadati</taxon>
        <taxon>Pseudomonadota</taxon>
        <taxon>Gammaproteobacteria</taxon>
        <taxon>Pseudomonadales</taxon>
        <taxon>Pseudomonadaceae</taxon>
        <taxon>Pseudomonas</taxon>
    </lineage>
</organism>